<dbReference type="SMART" id="SM00346">
    <property type="entry name" value="HTH_ICLR"/>
    <property type="match status" value="1"/>
</dbReference>
<dbReference type="InterPro" id="IPR029016">
    <property type="entry name" value="GAF-like_dom_sf"/>
</dbReference>
<dbReference type="SUPFAM" id="SSF55781">
    <property type="entry name" value="GAF domain-like"/>
    <property type="match status" value="1"/>
</dbReference>
<dbReference type="PROSITE" id="PS51078">
    <property type="entry name" value="ICLR_ED"/>
    <property type="match status" value="1"/>
</dbReference>
<dbReference type="InterPro" id="IPR050707">
    <property type="entry name" value="HTH_MetabolicPath_Reg"/>
</dbReference>
<dbReference type="InterPro" id="IPR036390">
    <property type="entry name" value="WH_DNA-bd_sf"/>
</dbReference>
<organism evidence="6 7">
    <name type="scientific">Plantactinospora solaniradicis</name>
    <dbReference type="NCBI Taxonomy" id="1723736"/>
    <lineage>
        <taxon>Bacteria</taxon>
        <taxon>Bacillati</taxon>
        <taxon>Actinomycetota</taxon>
        <taxon>Actinomycetes</taxon>
        <taxon>Micromonosporales</taxon>
        <taxon>Micromonosporaceae</taxon>
        <taxon>Plantactinospora</taxon>
    </lineage>
</organism>
<dbReference type="PANTHER" id="PTHR30136:SF39">
    <property type="entry name" value="TRANSCRIPTIONAL REGULATORY PROTEIN"/>
    <property type="match status" value="1"/>
</dbReference>
<dbReference type="InterPro" id="IPR005471">
    <property type="entry name" value="Tscrpt_reg_IclR_N"/>
</dbReference>
<dbReference type="InterPro" id="IPR014757">
    <property type="entry name" value="Tscrpt_reg_IclR_C"/>
</dbReference>
<keyword evidence="3" id="KW-0804">Transcription</keyword>
<feature type="domain" description="HTH iclR-type" evidence="4">
    <location>
        <begin position="18"/>
        <end position="81"/>
    </location>
</feature>
<gene>
    <name evidence="6" type="ORF">ACFP2T_17590</name>
</gene>
<dbReference type="Gene3D" id="3.30.450.40">
    <property type="match status" value="1"/>
</dbReference>
<dbReference type="Pfam" id="PF09339">
    <property type="entry name" value="HTH_IclR"/>
    <property type="match status" value="1"/>
</dbReference>
<keyword evidence="2" id="KW-0238">DNA-binding</keyword>
<evidence type="ECO:0000259" key="5">
    <source>
        <dbReference type="PROSITE" id="PS51078"/>
    </source>
</evidence>
<evidence type="ECO:0000313" key="7">
    <source>
        <dbReference type="Proteomes" id="UP001596203"/>
    </source>
</evidence>
<dbReference type="PROSITE" id="PS51077">
    <property type="entry name" value="HTH_ICLR"/>
    <property type="match status" value="1"/>
</dbReference>
<sequence length="278" mass="29974">MNAESSLPGPGGGARGEHQNIARAALVLEALAGAGRPGLRLTDVINETGLTKTVAHRFLGGLVANGMARLDRSSGRYFLGDRIFTWAVRGSDHFELAERVSPHLRALAVELHDTVYFYQRRDDHAICLGRAEGDFPIKTLTLNIGDRRPLGAGSGSLAIVAYLPDEEIQRLTTEQAENYATYHLTADRLREDILLTRENGYALNVDRLIPGMSGIGIPIRTQAGEPVAAVSVVAISPRLAGDRRTEVARRLGGTIATIESELHGVIEGTSSTSFWRAG</sequence>
<keyword evidence="1" id="KW-0805">Transcription regulation</keyword>
<reference evidence="7" key="1">
    <citation type="journal article" date="2019" name="Int. J. Syst. Evol. Microbiol.">
        <title>The Global Catalogue of Microorganisms (GCM) 10K type strain sequencing project: providing services to taxonomists for standard genome sequencing and annotation.</title>
        <authorList>
            <consortium name="The Broad Institute Genomics Platform"/>
            <consortium name="The Broad Institute Genome Sequencing Center for Infectious Disease"/>
            <person name="Wu L."/>
            <person name="Ma J."/>
        </authorList>
    </citation>
    <scope>NUCLEOTIDE SEQUENCE [LARGE SCALE GENOMIC DNA]</scope>
    <source>
        <strain evidence="7">ZS-35-S2</strain>
    </source>
</reference>
<dbReference type="InterPro" id="IPR036388">
    <property type="entry name" value="WH-like_DNA-bd_sf"/>
</dbReference>
<evidence type="ECO:0000256" key="1">
    <source>
        <dbReference type="ARBA" id="ARBA00023015"/>
    </source>
</evidence>
<evidence type="ECO:0000313" key="6">
    <source>
        <dbReference type="EMBL" id="MFC6018018.1"/>
    </source>
</evidence>
<protein>
    <submittedName>
        <fullName evidence="6">IclR family transcriptional regulator</fullName>
    </submittedName>
</protein>
<dbReference type="EMBL" id="JBHSPR010000011">
    <property type="protein sequence ID" value="MFC6018018.1"/>
    <property type="molecule type" value="Genomic_DNA"/>
</dbReference>
<dbReference type="Gene3D" id="1.10.10.10">
    <property type="entry name" value="Winged helix-like DNA-binding domain superfamily/Winged helix DNA-binding domain"/>
    <property type="match status" value="1"/>
</dbReference>
<accession>A0ABW1KB51</accession>
<feature type="domain" description="IclR-ED" evidence="5">
    <location>
        <begin position="82"/>
        <end position="264"/>
    </location>
</feature>
<evidence type="ECO:0000256" key="3">
    <source>
        <dbReference type="ARBA" id="ARBA00023163"/>
    </source>
</evidence>
<evidence type="ECO:0000256" key="2">
    <source>
        <dbReference type="ARBA" id="ARBA00023125"/>
    </source>
</evidence>
<dbReference type="PANTHER" id="PTHR30136">
    <property type="entry name" value="HELIX-TURN-HELIX TRANSCRIPTIONAL REGULATOR, ICLR FAMILY"/>
    <property type="match status" value="1"/>
</dbReference>
<keyword evidence="7" id="KW-1185">Reference proteome</keyword>
<dbReference type="Proteomes" id="UP001596203">
    <property type="component" value="Unassembled WGS sequence"/>
</dbReference>
<comment type="caution">
    <text evidence="6">The sequence shown here is derived from an EMBL/GenBank/DDBJ whole genome shotgun (WGS) entry which is preliminary data.</text>
</comment>
<dbReference type="Pfam" id="PF01614">
    <property type="entry name" value="IclR_C"/>
    <property type="match status" value="1"/>
</dbReference>
<dbReference type="RefSeq" id="WP_377422937.1">
    <property type="nucleotide sequence ID" value="NZ_JBHSPR010000011.1"/>
</dbReference>
<evidence type="ECO:0000259" key="4">
    <source>
        <dbReference type="PROSITE" id="PS51077"/>
    </source>
</evidence>
<dbReference type="SUPFAM" id="SSF46785">
    <property type="entry name" value="Winged helix' DNA-binding domain"/>
    <property type="match status" value="1"/>
</dbReference>
<name>A0ABW1KB51_9ACTN</name>
<proteinExistence type="predicted"/>